<dbReference type="Proteomes" id="UP000214603">
    <property type="component" value="Unassembled WGS sequence"/>
</dbReference>
<dbReference type="Pfam" id="PF00171">
    <property type="entry name" value="Aldedh"/>
    <property type="match status" value="1"/>
</dbReference>
<dbReference type="SUPFAM" id="SSF53720">
    <property type="entry name" value="ALDH-like"/>
    <property type="match status" value="1"/>
</dbReference>
<organism evidence="4 5">
    <name type="scientific">Candidimonas nitroreducens</name>
    <dbReference type="NCBI Taxonomy" id="683354"/>
    <lineage>
        <taxon>Bacteria</taxon>
        <taxon>Pseudomonadati</taxon>
        <taxon>Pseudomonadota</taxon>
        <taxon>Betaproteobacteria</taxon>
        <taxon>Burkholderiales</taxon>
        <taxon>Alcaligenaceae</taxon>
        <taxon>Candidimonas</taxon>
    </lineage>
</organism>
<comment type="similarity">
    <text evidence="1">Belongs to the aldehyde dehydrogenase family.</text>
</comment>
<dbReference type="InterPro" id="IPR051020">
    <property type="entry name" value="ALDH-related_metabolic_enz"/>
</dbReference>
<dbReference type="GO" id="GO:0008911">
    <property type="term" value="F:lactaldehyde dehydrogenase (NAD+) activity"/>
    <property type="evidence" value="ECO:0007669"/>
    <property type="project" value="TreeGrafter"/>
</dbReference>
<evidence type="ECO:0000313" key="4">
    <source>
        <dbReference type="EMBL" id="OWT63647.1"/>
    </source>
</evidence>
<sequence>MVSLVCGIETESPSIENCLEATSAIFAHVKSTSPAHRADILDAIADKLKASVKETAATLVAEADYLSRSDMEFECERAAELFKLASAQVRIGMTETLQVDVVERGQGAIGYVKREPIGAILGITAFNAPLLIPAHKMAPAIGIGAPIVIKPSPRVPRAAVELVKLALEVGWPAEAISVLNVSDSETQALIKDERLPVVSFTGGRFGWVIKEMIPRKHVHLELGGVGAVIIMGDANIRLAAKECAAGAFVRSGQSCISVQRILVEQGRYGEFVDLFGLQVKALAAEGDVPLGTMVDEGSAARVEALVQEAVDNGAQVVCGGARSGARIEPTVVRDAKPTMKVMRAEAFGPVVAIMPFANIEDAVAEVNAVGGAIQHGLYTANIDLALAVADRIHAGGVIINGPSTWRLDHMPYGGVGDSGYGREGVRYAMLEFTRPKAVVIRPTGIASRM</sequence>
<reference evidence="5" key="1">
    <citation type="submission" date="2017-06" db="EMBL/GenBank/DDBJ databases">
        <title>Herbaspirillum phytohormonus sp. nov., isolated from the root nodule of Robinia pseudoacacia in lead-zinc mine.</title>
        <authorList>
            <person name="Fan M."/>
            <person name="Lin Y."/>
        </authorList>
    </citation>
    <scope>NUCLEOTIDE SEQUENCE [LARGE SCALE GENOMIC DNA]</scope>
    <source>
        <strain evidence="5">SC-089</strain>
    </source>
</reference>
<dbReference type="PANTHER" id="PTHR42991:SF1">
    <property type="entry name" value="ALDEHYDE DEHYDROGENASE"/>
    <property type="match status" value="1"/>
</dbReference>
<comment type="caution">
    <text evidence="4">The sequence shown here is derived from an EMBL/GenBank/DDBJ whole genome shotgun (WGS) entry which is preliminary data.</text>
</comment>
<dbReference type="Gene3D" id="3.40.605.10">
    <property type="entry name" value="Aldehyde Dehydrogenase, Chain A, domain 1"/>
    <property type="match status" value="1"/>
</dbReference>
<evidence type="ECO:0000259" key="3">
    <source>
        <dbReference type="Pfam" id="PF00171"/>
    </source>
</evidence>
<accession>A0A225MQL3</accession>
<dbReference type="InterPro" id="IPR015590">
    <property type="entry name" value="Aldehyde_DH_dom"/>
</dbReference>
<gene>
    <name evidence="4" type="ORF">CEY11_04810</name>
</gene>
<evidence type="ECO:0000313" key="5">
    <source>
        <dbReference type="Proteomes" id="UP000214603"/>
    </source>
</evidence>
<dbReference type="Gene3D" id="3.40.309.10">
    <property type="entry name" value="Aldehyde Dehydrogenase, Chain A, domain 2"/>
    <property type="match status" value="1"/>
</dbReference>
<evidence type="ECO:0000256" key="2">
    <source>
        <dbReference type="ARBA" id="ARBA00023002"/>
    </source>
</evidence>
<feature type="domain" description="Aldehyde dehydrogenase" evidence="3">
    <location>
        <begin position="14"/>
        <end position="438"/>
    </location>
</feature>
<evidence type="ECO:0000256" key="1">
    <source>
        <dbReference type="ARBA" id="ARBA00009986"/>
    </source>
</evidence>
<protein>
    <submittedName>
        <fullName evidence="4">Aldehyde dehydrogenase</fullName>
    </submittedName>
</protein>
<dbReference type="PANTHER" id="PTHR42991">
    <property type="entry name" value="ALDEHYDE DEHYDROGENASE"/>
    <property type="match status" value="1"/>
</dbReference>
<dbReference type="RefSeq" id="WP_088602227.1">
    <property type="nucleotide sequence ID" value="NZ_NJIH01000003.1"/>
</dbReference>
<name>A0A225MQL3_9BURK</name>
<keyword evidence="2" id="KW-0560">Oxidoreductase</keyword>
<dbReference type="InterPro" id="IPR016163">
    <property type="entry name" value="Ald_DH_C"/>
</dbReference>
<dbReference type="EMBL" id="NJIH01000003">
    <property type="protein sequence ID" value="OWT63647.1"/>
    <property type="molecule type" value="Genomic_DNA"/>
</dbReference>
<proteinExistence type="inferred from homology"/>
<keyword evidence="5" id="KW-1185">Reference proteome</keyword>
<dbReference type="AlphaFoldDB" id="A0A225MQL3"/>
<dbReference type="InterPro" id="IPR016162">
    <property type="entry name" value="Ald_DH_N"/>
</dbReference>
<dbReference type="OrthoDB" id="6187633at2"/>
<dbReference type="InterPro" id="IPR016161">
    <property type="entry name" value="Ald_DH/histidinol_DH"/>
</dbReference>